<organism evidence="2 3">
    <name type="scientific">Bordetella petrii (strain ATCC BAA-461 / DSM 12804 / CCUG 43448 / CIP 107267 / Se-1111R)</name>
    <dbReference type="NCBI Taxonomy" id="340100"/>
    <lineage>
        <taxon>Bacteria</taxon>
        <taxon>Pseudomonadati</taxon>
        <taxon>Pseudomonadota</taxon>
        <taxon>Betaproteobacteria</taxon>
        <taxon>Burkholderiales</taxon>
        <taxon>Alcaligenaceae</taxon>
        <taxon>Bordetella</taxon>
    </lineage>
</organism>
<protein>
    <submittedName>
        <fullName evidence="2">Uncharacterized protein</fullName>
    </submittedName>
</protein>
<dbReference type="EMBL" id="AM902716">
    <property type="protein sequence ID" value="CAP41956.1"/>
    <property type="molecule type" value="Genomic_DNA"/>
</dbReference>
<dbReference type="KEGG" id="bpt:Bpet1617"/>
<sequence length="323" mass="33977">MSTPFNILPGSSAESAVKETRLLRPLRPDNVAEQIMPIMERYGVDSMTRTAVGEAATQLAGDPAHPDASALAEQLVGTAVADPKVAGNQAKNRVLAQPDLPEQQQKDLAVQAAGEEAAKAGGSSSVAQEQAREAMNQGASPAMAAYVGAAAAVSIAVANNSASSGLEIFGHLKALVQGMVIETYLKTENKTVLGKTTWTIGNSLVQTTSDKLSIHCDYYYAEAPTDISELDTSSTRYWGGYYMRSPIPLSMTGASFTGSVNRSSVYYAKMGSAGVVKETLVPLDIYVAAFGTARVAGAEKRNVNLTLDAGIIKLWHVGKAIFS</sequence>
<evidence type="ECO:0000256" key="1">
    <source>
        <dbReference type="SAM" id="MobiDB-lite"/>
    </source>
</evidence>
<gene>
    <name evidence="2" type="ordered locus">Bpet1617</name>
</gene>
<keyword evidence="3" id="KW-1185">Reference proteome</keyword>
<feature type="region of interest" description="Disordered" evidence="1">
    <location>
        <begin position="94"/>
        <end position="125"/>
    </location>
</feature>
<proteinExistence type="predicted"/>
<accession>A9IGL3</accession>
<dbReference type="AlphaFoldDB" id="A9IGL3"/>
<reference evidence="2 3" key="1">
    <citation type="journal article" date="2008" name="BMC Genomics">
        <title>The missing link: Bordetella petrii is endowed with both the metabolic versatility of environmental bacteria and virulence traits of pathogenic Bordetellae.</title>
        <authorList>
            <person name="Gross R."/>
            <person name="Guzman C.A."/>
            <person name="Sebaihia M."/>
            <person name="Martins Dos Santos V.A."/>
            <person name="Pieper D.H."/>
            <person name="Koebnik R."/>
            <person name="Lechner M."/>
            <person name="Bartels D."/>
            <person name="Buhrmester J."/>
            <person name="Choudhuri J.V."/>
            <person name="Ebensen T."/>
            <person name="Gaigalat L."/>
            <person name="Herrmann S."/>
            <person name="Khachane A.N."/>
            <person name="Larisch C."/>
            <person name="Link S."/>
            <person name="Linke B."/>
            <person name="Meyer F."/>
            <person name="Mormann S."/>
            <person name="Nakunst D."/>
            <person name="Rueckert C."/>
            <person name="Schneiker-Bekel S."/>
            <person name="Schulze K."/>
            <person name="Vorhoelter F.J."/>
            <person name="Yevsa T."/>
            <person name="Engle J.T."/>
            <person name="Goldman W.E."/>
            <person name="Puehler A."/>
            <person name="Goebel U.B."/>
            <person name="Goesmann A."/>
            <person name="Bloecker H."/>
            <person name="Kaiser O."/>
            <person name="Martinez-Arias R."/>
        </authorList>
    </citation>
    <scope>NUCLEOTIDE SEQUENCE [LARGE SCALE GENOMIC DNA]</scope>
    <source>
        <strain evidence="3">ATCC BAA-461 / DSM 12804 / CCUG 43448 / CIP 107267 / Se-1111R</strain>
    </source>
</reference>
<dbReference type="STRING" id="94624.Bpet1617"/>
<evidence type="ECO:0000313" key="3">
    <source>
        <dbReference type="Proteomes" id="UP000001225"/>
    </source>
</evidence>
<feature type="compositionally biased region" description="Low complexity" evidence="1">
    <location>
        <begin position="109"/>
        <end position="125"/>
    </location>
</feature>
<name>A9IGL3_BORPD</name>
<evidence type="ECO:0000313" key="2">
    <source>
        <dbReference type="EMBL" id="CAP41956.1"/>
    </source>
</evidence>
<dbReference type="Proteomes" id="UP000001225">
    <property type="component" value="Chromosome"/>
</dbReference>